<evidence type="ECO:0000256" key="11">
    <source>
        <dbReference type="ARBA" id="ARBA00025614"/>
    </source>
</evidence>
<dbReference type="InterPro" id="IPR002146">
    <property type="entry name" value="ATP_synth_b/b'su_bac/chlpt"/>
</dbReference>
<evidence type="ECO:0000256" key="2">
    <source>
        <dbReference type="ARBA" id="ARBA00022448"/>
    </source>
</evidence>
<dbReference type="HAMAP" id="MF_01398">
    <property type="entry name" value="ATP_synth_b_bprime"/>
    <property type="match status" value="1"/>
</dbReference>
<keyword evidence="15" id="KW-0175">Coiled coil</keyword>
<comment type="subunit">
    <text evidence="13">F-type ATPases have 2 components, F(1) - the catalytic core - and F(0) - the membrane proton channel. F(1) has five subunits: alpha(3), beta(3), gamma(1), delta(1), epsilon(1). F(0) has three main subunits: a(1), b(2) and c(10-14). The alpha and beta chains form an alternating ring which encloses part of the gamma chain. F(1) is attached to F(0) by a central stalk formed by the gamma and epsilon chains, while a peripheral stalk is formed by the delta and b chains.</text>
</comment>
<evidence type="ECO:0000256" key="6">
    <source>
        <dbReference type="ARBA" id="ARBA00022989"/>
    </source>
</evidence>
<evidence type="ECO:0000256" key="14">
    <source>
        <dbReference type="RuleBase" id="RU003848"/>
    </source>
</evidence>
<proteinExistence type="inferred from homology"/>
<keyword evidence="16" id="KW-0732">Signal</keyword>
<dbReference type="GO" id="GO:0046933">
    <property type="term" value="F:proton-transporting ATP synthase activity, rotational mechanism"/>
    <property type="evidence" value="ECO:0007669"/>
    <property type="project" value="UniProtKB-UniRule"/>
</dbReference>
<dbReference type="EMBL" id="CYSF01000005">
    <property type="protein sequence ID" value="CUH83558.1"/>
    <property type="molecule type" value="Genomic_DNA"/>
</dbReference>
<dbReference type="GO" id="GO:0046961">
    <property type="term" value="F:proton-transporting ATPase activity, rotational mechanism"/>
    <property type="evidence" value="ECO:0007669"/>
    <property type="project" value="TreeGrafter"/>
</dbReference>
<feature type="chain" id="PRO_5006064193" description="ATP synthase subunit b" evidence="16">
    <location>
        <begin position="19"/>
        <end position="185"/>
    </location>
</feature>
<keyword evidence="2 13" id="KW-0813">Transport</keyword>
<comment type="function">
    <text evidence="11">Component of the F(0) channel, it forms part of the peripheral stalk, linking F(1) to F(0). The b'-subunit is a diverged and duplicated form of b found in plants and photosynthetic bacteria.</text>
</comment>
<gene>
    <name evidence="13 17" type="primary">atpF</name>
    <name evidence="17" type="ORF">TM5383_00749</name>
</gene>
<keyword evidence="3 13" id="KW-0138">CF(0)</keyword>
<evidence type="ECO:0000313" key="17">
    <source>
        <dbReference type="EMBL" id="CUH83558.1"/>
    </source>
</evidence>
<sequence>MRKLATLVALTAASPAFAASGPFFSLRNTDFIVLLAFILFVAILLKFKVPATIAGLLDKRADDIKNELDEARALREEAQGILASYERKSKEVQEQADRIVAQAKADAAAFAEQAKADLEKSIERRLASAKDQIASAEASAVRDVRNAAISVAVAAAGDVVAKQMNATAANKLIDAAISEVDAKLH</sequence>
<evidence type="ECO:0000256" key="10">
    <source>
        <dbReference type="ARBA" id="ARBA00025198"/>
    </source>
</evidence>
<evidence type="ECO:0000256" key="5">
    <source>
        <dbReference type="ARBA" id="ARBA00022781"/>
    </source>
</evidence>
<dbReference type="Pfam" id="PF00430">
    <property type="entry name" value="ATP-synt_B"/>
    <property type="match status" value="1"/>
</dbReference>
<dbReference type="Proteomes" id="UP000051681">
    <property type="component" value="Unassembled WGS sequence"/>
</dbReference>
<evidence type="ECO:0000256" key="8">
    <source>
        <dbReference type="ARBA" id="ARBA00023136"/>
    </source>
</evidence>
<dbReference type="RefSeq" id="WP_058317709.1">
    <property type="nucleotide sequence ID" value="NZ_CYSF01000005.1"/>
</dbReference>
<keyword evidence="8 13" id="KW-0472">Membrane</keyword>
<keyword evidence="18" id="KW-1185">Reference proteome</keyword>
<dbReference type="NCBIfam" id="NF009989">
    <property type="entry name" value="PRK13455.1"/>
    <property type="match status" value="1"/>
</dbReference>
<comment type="similarity">
    <text evidence="1 13 14">Belongs to the ATPase B chain family.</text>
</comment>
<reference evidence="17 18" key="1">
    <citation type="submission" date="2015-09" db="EMBL/GenBank/DDBJ databases">
        <authorList>
            <consortium name="Swine Surveillance"/>
        </authorList>
    </citation>
    <scope>NUCLEOTIDE SEQUENCE [LARGE SCALE GENOMIC DNA]</scope>
    <source>
        <strain evidence="17 18">CECT 8383</strain>
    </source>
</reference>
<keyword evidence="6 13" id="KW-1133">Transmembrane helix</keyword>
<evidence type="ECO:0000256" key="4">
    <source>
        <dbReference type="ARBA" id="ARBA00022692"/>
    </source>
</evidence>
<dbReference type="AlphaFoldDB" id="A0A0P1H9G3"/>
<protein>
    <recommendedName>
        <fullName evidence="13">ATP synthase subunit b</fullName>
    </recommendedName>
    <alternativeName>
        <fullName evidence="13">ATP synthase F(0) sector subunit b</fullName>
    </alternativeName>
    <alternativeName>
        <fullName evidence="13">ATPase subunit I</fullName>
    </alternativeName>
    <alternativeName>
        <fullName evidence="13">F-type ATPase subunit b</fullName>
        <shortName evidence="13">F-ATPase subunit b</shortName>
    </alternativeName>
</protein>
<evidence type="ECO:0000256" key="9">
    <source>
        <dbReference type="ARBA" id="ARBA00023310"/>
    </source>
</evidence>
<evidence type="ECO:0000256" key="13">
    <source>
        <dbReference type="HAMAP-Rule" id="MF_01398"/>
    </source>
</evidence>
<keyword evidence="9 13" id="KW-0066">ATP synthesis</keyword>
<evidence type="ECO:0000313" key="18">
    <source>
        <dbReference type="Proteomes" id="UP000051681"/>
    </source>
</evidence>
<dbReference type="GO" id="GO:0012505">
    <property type="term" value="C:endomembrane system"/>
    <property type="evidence" value="ECO:0007669"/>
    <property type="project" value="UniProtKB-SubCell"/>
</dbReference>
<dbReference type="GO" id="GO:0045259">
    <property type="term" value="C:proton-transporting ATP synthase complex"/>
    <property type="evidence" value="ECO:0007669"/>
    <property type="project" value="UniProtKB-KW"/>
</dbReference>
<keyword evidence="4 13" id="KW-0812">Transmembrane</keyword>
<keyword evidence="7 13" id="KW-0406">Ion transport</keyword>
<dbReference type="PANTHER" id="PTHR33445:SF1">
    <property type="entry name" value="ATP SYNTHASE SUBUNIT B"/>
    <property type="match status" value="1"/>
</dbReference>
<feature type="signal peptide" evidence="16">
    <location>
        <begin position="1"/>
        <end position="18"/>
    </location>
</feature>
<dbReference type="CDD" id="cd06503">
    <property type="entry name" value="ATP-synt_Fo_b"/>
    <property type="match status" value="1"/>
</dbReference>
<evidence type="ECO:0000256" key="12">
    <source>
        <dbReference type="ARBA" id="ARBA00037847"/>
    </source>
</evidence>
<evidence type="ECO:0000256" key="1">
    <source>
        <dbReference type="ARBA" id="ARBA00005513"/>
    </source>
</evidence>
<evidence type="ECO:0000256" key="3">
    <source>
        <dbReference type="ARBA" id="ARBA00022547"/>
    </source>
</evidence>
<evidence type="ECO:0000256" key="7">
    <source>
        <dbReference type="ARBA" id="ARBA00023065"/>
    </source>
</evidence>
<feature type="transmembrane region" description="Helical" evidence="13">
    <location>
        <begin position="28"/>
        <end position="47"/>
    </location>
</feature>
<dbReference type="STRING" id="340021.TM5383_00749"/>
<feature type="coiled-coil region" evidence="15">
    <location>
        <begin position="54"/>
        <end position="139"/>
    </location>
</feature>
<name>A0A0P1H9G3_9RHOB</name>
<evidence type="ECO:0000256" key="15">
    <source>
        <dbReference type="SAM" id="Coils"/>
    </source>
</evidence>
<comment type="function">
    <text evidence="10 13">F(1)F(0) ATP synthase produces ATP from ADP in the presence of a proton or sodium gradient. F-type ATPases consist of two structural domains, F(1) containing the extramembraneous catalytic core and F(0) containing the membrane proton channel, linked together by a central stalk and a peripheral stalk. During catalysis, ATP synthesis in the catalytic domain of F(1) is coupled via a rotary mechanism of the central stalk subunits to proton translocation.</text>
</comment>
<organism evidence="17 18">
    <name type="scientific">Thalassovita mediterranea</name>
    <dbReference type="NCBI Taxonomy" id="340021"/>
    <lineage>
        <taxon>Bacteria</taxon>
        <taxon>Pseudomonadati</taxon>
        <taxon>Pseudomonadota</taxon>
        <taxon>Alphaproteobacteria</taxon>
        <taxon>Rhodobacterales</taxon>
        <taxon>Roseobacteraceae</taxon>
        <taxon>Thalassovita</taxon>
    </lineage>
</organism>
<dbReference type="InterPro" id="IPR050059">
    <property type="entry name" value="ATP_synthase_B_chain"/>
</dbReference>
<keyword evidence="5 13" id="KW-0375">Hydrogen ion transport</keyword>
<keyword evidence="13" id="KW-1003">Cell membrane</keyword>
<accession>A0A0P1H9G3</accession>
<dbReference type="GO" id="GO:0005886">
    <property type="term" value="C:plasma membrane"/>
    <property type="evidence" value="ECO:0007669"/>
    <property type="project" value="UniProtKB-SubCell"/>
</dbReference>
<comment type="subcellular location">
    <subcellularLocation>
        <location evidence="13">Cell membrane</location>
        <topology evidence="13">Single-pass membrane protein</topology>
    </subcellularLocation>
    <subcellularLocation>
        <location evidence="12">Endomembrane system</location>
        <topology evidence="12">Single-pass membrane protein</topology>
    </subcellularLocation>
</comment>
<dbReference type="PANTHER" id="PTHR33445">
    <property type="entry name" value="ATP SYNTHASE SUBUNIT B', CHLOROPLASTIC"/>
    <property type="match status" value="1"/>
</dbReference>
<evidence type="ECO:0000256" key="16">
    <source>
        <dbReference type="SAM" id="SignalP"/>
    </source>
</evidence>